<evidence type="ECO:0000256" key="11">
    <source>
        <dbReference type="ARBA" id="ARBA00023180"/>
    </source>
</evidence>
<proteinExistence type="predicted"/>
<dbReference type="GO" id="GO:0004984">
    <property type="term" value="F:olfactory receptor activity"/>
    <property type="evidence" value="ECO:0007669"/>
    <property type="project" value="InterPro"/>
</dbReference>
<dbReference type="InterPro" id="IPR000725">
    <property type="entry name" value="Olfact_rcpt"/>
</dbReference>
<feature type="transmembrane region" description="Helical" evidence="13">
    <location>
        <begin position="61"/>
        <end position="88"/>
    </location>
</feature>
<dbReference type="InterPro" id="IPR017452">
    <property type="entry name" value="GPCR_Rhodpsn_7TM"/>
</dbReference>
<evidence type="ECO:0000256" key="12">
    <source>
        <dbReference type="ARBA" id="ARBA00023224"/>
    </source>
</evidence>
<keyword evidence="8 13" id="KW-0472">Membrane</keyword>
<evidence type="ECO:0000256" key="3">
    <source>
        <dbReference type="ARBA" id="ARBA00022606"/>
    </source>
</evidence>
<protein>
    <recommendedName>
        <fullName evidence="14">G-protein coupled receptors family 1 profile domain-containing protein</fullName>
    </recommendedName>
</protein>
<organism evidence="15 16">
    <name type="scientific">Cyprinus carpio</name>
    <name type="common">Common carp</name>
    <dbReference type="NCBI Taxonomy" id="7962"/>
    <lineage>
        <taxon>Eukaryota</taxon>
        <taxon>Metazoa</taxon>
        <taxon>Chordata</taxon>
        <taxon>Craniata</taxon>
        <taxon>Vertebrata</taxon>
        <taxon>Euteleostomi</taxon>
        <taxon>Actinopterygii</taxon>
        <taxon>Neopterygii</taxon>
        <taxon>Teleostei</taxon>
        <taxon>Ostariophysi</taxon>
        <taxon>Cypriniformes</taxon>
        <taxon>Cyprinidae</taxon>
        <taxon>Cyprininae</taxon>
        <taxon>Cyprinus</taxon>
    </lineage>
</organism>
<evidence type="ECO:0000313" key="15">
    <source>
        <dbReference type="Ensembl" id="ENSCCRP00015041761.1"/>
    </source>
</evidence>
<keyword evidence="3" id="KW-0716">Sensory transduction</keyword>
<dbReference type="PROSITE" id="PS50262">
    <property type="entry name" value="G_PROTEIN_RECEP_F1_2"/>
    <property type="match status" value="1"/>
</dbReference>
<dbReference type="GO" id="GO:0004930">
    <property type="term" value="F:G protein-coupled receptor activity"/>
    <property type="evidence" value="ECO:0007669"/>
    <property type="project" value="UniProtKB-KW"/>
</dbReference>
<sequence>MLPKNWTTITEFIIVGFTGLHPDYYGLVSAIFFIVYMTRVAGNMVFLVLFITSESLRKPMYIILTSLAMSDMCFSTVALPKIIARFWFNPGATPFVGKSLLNG</sequence>
<dbReference type="PANTHER" id="PTHR24242:SF359">
    <property type="entry name" value="ODORANT RECEPTOR-RELATED"/>
    <property type="match status" value="1"/>
</dbReference>
<evidence type="ECO:0000256" key="6">
    <source>
        <dbReference type="ARBA" id="ARBA00022989"/>
    </source>
</evidence>
<name>A0A8C1UTF8_CYPCA</name>
<dbReference type="Gene3D" id="1.20.1070.10">
    <property type="entry name" value="Rhodopsin 7-helix transmembrane proteins"/>
    <property type="match status" value="1"/>
</dbReference>
<evidence type="ECO:0000259" key="14">
    <source>
        <dbReference type="PROSITE" id="PS50262"/>
    </source>
</evidence>
<evidence type="ECO:0000256" key="4">
    <source>
        <dbReference type="ARBA" id="ARBA00022692"/>
    </source>
</evidence>
<evidence type="ECO:0000256" key="1">
    <source>
        <dbReference type="ARBA" id="ARBA00004651"/>
    </source>
</evidence>
<dbReference type="Pfam" id="PF13853">
    <property type="entry name" value="7tm_4"/>
    <property type="match status" value="1"/>
</dbReference>
<dbReference type="GO" id="GO:0005886">
    <property type="term" value="C:plasma membrane"/>
    <property type="evidence" value="ECO:0007669"/>
    <property type="project" value="UniProtKB-SubCell"/>
</dbReference>
<keyword evidence="12" id="KW-0807">Transducer</keyword>
<evidence type="ECO:0000256" key="9">
    <source>
        <dbReference type="ARBA" id="ARBA00023157"/>
    </source>
</evidence>
<keyword evidence="11" id="KW-0325">Glycoprotein</keyword>
<evidence type="ECO:0000256" key="10">
    <source>
        <dbReference type="ARBA" id="ARBA00023170"/>
    </source>
</evidence>
<keyword evidence="10" id="KW-0675">Receptor</keyword>
<dbReference type="Ensembl" id="ENSCCRT00015043175.1">
    <property type="protein sequence ID" value="ENSCCRP00015041761.1"/>
    <property type="gene ID" value="ENSCCRG00015017373.1"/>
</dbReference>
<keyword evidence="4 13" id="KW-0812">Transmembrane</keyword>
<evidence type="ECO:0000256" key="7">
    <source>
        <dbReference type="ARBA" id="ARBA00023040"/>
    </source>
</evidence>
<evidence type="ECO:0000256" key="5">
    <source>
        <dbReference type="ARBA" id="ARBA00022725"/>
    </source>
</evidence>
<evidence type="ECO:0000256" key="13">
    <source>
        <dbReference type="SAM" id="Phobius"/>
    </source>
</evidence>
<keyword evidence="9" id="KW-1015">Disulfide bond</keyword>
<dbReference type="Proteomes" id="UP000694700">
    <property type="component" value="Unplaced"/>
</dbReference>
<dbReference type="SUPFAM" id="SSF81321">
    <property type="entry name" value="Family A G protein-coupled receptor-like"/>
    <property type="match status" value="1"/>
</dbReference>
<feature type="transmembrane region" description="Helical" evidence="13">
    <location>
        <begin position="24"/>
        <end position="49"/>
    </location>
</feature>
<comment type="subcellular location">
    <subcellularLocation>
        <location evidence="1">Cell membrane</location>
        <topology evidence="1">Multi-pass membrane protein</topology>
    </subcellularLocation>
</comment>
<evidence type="ECO:0000313" key="16">
    <source>
        <dbReference type="Proteomes" id="UP000694700"/>
    </source>
</evidence>
<feature type="domain" description="G-protein coupled receptors family 1 profile" evidence="14">
    <location>
        <begin position="42"/>
        <end position="103"/>
    </location>
</feature>
<evidence type="ECO:0000256" key="2">
    <source>
        <dbReference type="ARBA" id="ARBA00022475"/>
    </source>
</evidence>
<keyword evidence="7" id="KW-0297">G-protein coupled receptor</keyword>
<dbReference type="AlphaFoldDB" id="A0A8C1UTF8"/>
<dbReference type="InterPro" id="IPR050939">
    <property type="entry name" value="Olfactory_GPCR1"/>
</dbReference>
<keyword evidence="6 13" id="KW-1133">Transmembrane helix</keyword>
<keyword evidence="2" id="KW-1003">Cell membrane</keyword>
<reference evidence="15" key="1">
    <citation type="submission" date="2025-08" db="UniProtKB">
        <authorList>
            <consortium name="Ensembl"/>
        </authorList>
    </citation>
    <scope>IDENTIFICATION</scope>
</reference>
<dbReference type="PANTHER" id="PTHR24242">
    <property type="entry name" value="G-PROTEIN COUPLED RECEPTOR"/>
    <property type="match status" value="1"/>
</dbReference>
<evidence type="ECO:0000256" key="8">
    <source>
        <dbReference type="ARBA" id="ARBA00023136"/>
    </source>
</evidence>
<accession>A0A8C1UTF8</accession>
<keyword evidence="5" id="KW-0552">Olfaction</keyword>